<feature type="compositionally biased region" description="Basic and acidic residues" evidence="3">
    <location>
        <begin position="38"/>
        <end position="51"/>
    </location>
</feature>
<keyword evidence="1" id="KW-1188">Viral release from host cell</keyword>
<keyword evidence="2" id="KW-0231">Viral genome packaging</keyword>
<dbReference type="Proteomes" id="UP000198733">
    <property type="component" value="Unassembled WGS sequence"/>
</dbReference>
<dbReference type="RefSeq" id="WP_092501543.1">
    <property type="nucleotide sequence ID" value="NZ_FOEH01000001.1"/>
</dbReference>
<dbReference type="InterPro" id="IPR005335">
    <property type="entry name" value="Terminase_ssu"/>
</dbReference>
<dbReference type="Gene3D" id="1.10.10.1400">
    <property type="entry name" value="Terminase, small subunit, N-terminal DNA-binding domain, HTH motif"/>
    <property type="match status" value="1"/>
</dbReference>
<dbReference type="InterPro" id="IPR038713">
    <property type="entry name" value="Terminase_Gp1_N_sf"/>
</dbReference>
<comment type="caution">
    <text evidence="4">The sequence shown here is derived from an EMBL/GenBank/DDBJ whole genome shotgun (WGS) entry which is preliminary data.</text>
</comment>
<proteinExistence type="predicted"/>
<sequence length="288" mass="32521">MNWDDIRKEWETSKITLKDLAAKHELKLGTLKSRKSREKWSRGATKKDATKSKKVATPNKKDATTKKQSEKESLPSDNLTDKQRLFCMYYLKTFNATQSAIKAGYSADTAHVQGSRLLSNVKVGEYIRELKASATDSLFLDATDILKKYAAIAFADITDYMVFGKKEIQVMGPFGPLFDDKKKPIMQEVNYVDFNESSTVDGTIITEAKQGKDGVSIKLADKMKALEMLTKYFDVLPQAAKDQLQSDKTKAEIEFIQERTKLIKGEKKDTGLLDTLIEGRKAYEQSKD</sequence>
<evidence type="ECO:0000313" key="4">
    <source>
        <dbReference type="EMBL" id="SEP57136.1"/>
    </source>
</evidence>
<evidence type="ECO:0000256" key="3">
    <source>
        <dbReference type="SAM" id="MobiDB-lite"/>
    </source>
</evidence>
<dbReference type="PANTHER" id="PTHR41328">
    <property type="entry name" value="TERMINASE SMALL SUBUNIT-RELATED"/>
    <property type="match status" value="1"/>
</dbReference>
<evidence type="ECO:0000256" key="2">
    <source>
        <dbReference type="ARBA" id="ARBA00023219"/>
    </source>
</evidence>
<evidence type="ECO:0000256" key="1">
    <source>
        <dbReference type="ARBA" id="ARBA00022612"/>
    </source>
</evidence>
<name>A0A1H8YYF6_9BACI</name>
<accession>A0A1H8YYF6</accession>
<dbReference type="PANTHER" id="PTHR41328:SF3">
    <property type="entry name" value="PBSX PHAGE TERMINASE SMALL SUBUNIT"/>
    <property type="match status" value="1"/>
</dbReference>
<feature type="region of interest" description="Disordered" evidence="3">
    <location>
        <begin position="32"/>
        <end position="77"/>
    </location>
</feature>
<protein>
    <submittedName>
        <fullName evidence="4">Phage terminase small subunit</fullName>
    </submittedName>
</protein>
<dbReference type="EMBL" id="FOEH01000001">
    <property type="protein sequence ID" value="SEP57136.1"/>
    <property type="molecule type" value="Genomic_DNA"/>
</dbReference>
<dbReference type="InterPro" id="IPR052404">
    <property type="entry name" value="SPP1-like_terminase"/>
</dbReference>
<organism evidence="4 5">
    <name type="scientific">Virgibacillus subterraneus</name>
    <dbReference type="NCBI Taxonomy" id="621109"/>
    <lineage>
        <taxon>Bacteria</taxon>
        <taxon>Bacillati</taxon>
        <taxon>Bacillota</taxon>
        <taxon>Bacilli</taxon>
        <taxon>Bacillales</taxon>
        <taxon>Bacillaceae</taxon>
        <taxon>Virgibacillus</taxon>
    </lineage>
</organism>
<keyword evidence="5" id="KW-1185">Reference proteome</keyword>
<feature type="compositionally biased region" description="Basic and acidic residues" evidence="3">
    <location>
        <begin position="59"/>
        <end position="77"/>
    </location>
</feature>
<dbReference type="Pfam" id="PF03592">
    <property type="entry name" value="Terminase_2"/>
    <property type="match status" value="1"/>
</dbReference>
<reference evidence="4 5" key="1">
    <citation type="submission" date="2016-10" db="EMBL/GenBank/DDBJ databases">
        <authorList>
            <person name="Varghese N."/>
            <person name="Submissions S."/>
        </authorList>
    </citation>
    <scope>NUCLEOTIDE SEQUENCE [LARGE SCALE GENOMIC DNA]</scope>
    <source>
        <strain evidence="4 5">CGMCC 1.7734</strain>
    </source>
</reference>
<evidence type="ECO:0000313" key="5">
    <source>
        <dbReference type="Proteomes" id="UP000198733"/>
    </source>
</evidence>
<gene>
    <name evidence="4" type="ORF">SAMN05216232_0195</name>
</gene>